<sequence>MQQTLHILNGDATLPGFEQADIAGDVMIWREVLSEGPVMANVASAAFWQQRAEWISATFGETPEGYHDSVVVPLEMLSQPYEEINLWFDFDLHCQVNLLACMMLLNQQTNLSAPEVYLISPTDFPGMEDFMGMGQLNGEQLDYLYDNIRVQLSEYDFALAAEAWAMYVEGDAAKLKAWLTETTFWGNMSNLEPAMQAHLKRLEFDADGLNYIHRKLLVIYNDGSRTKPAIYQSFWQTEKIYGMGDSQLDIYLQQLADKQLINL</sequence>
<dbReference type="AlphaFoldDB" id="A0A4Y8SPM6"/>
<evidence type="ECO:0000313" key="2">
    <source>
        <dbReference type="Proteomes" id="UP000297540"/>
    </source>
</evidence>
<gene>
    <name evidence="1" type="ORF">E2R66_03500</name>
</gene>
<name>A0A4Y8SPM6_9SPHI</name>
<protein>
    <recommendedName>
        <fullName evidence="3">DUF1835 domain-containing protein</fullName>
    </recommendedName>
</protein>
<comment type="caution">
    <text evidence="1">The sequence shown here is derived from an EMBL/GenBank/DDBJ whole genome shotgun (WGS) entry which is preliminary data.</text>
</comment>
<dbReference type="EMBL" id="SOZE01000002">
    <property type="protein sequence ID" value="TFF40326.1"/>
    <property type="molecule type" value="Genomic_DNA"/>
</dbReference>
<proteinExistence type="predicted"/>
<evidence type="ECO:0000313" key="1">
    <source>
        <dbReference type="EMBL" id="TFF40326.1"/>
    </source>
</evidence>
<keyword evidence="2" id="KW-1185">Reference proteome</keyword>
<dbReference type="OrthoDB" id="127805at2"/>
<reference evidence="1 2" key="1">
    <citation type="journal article" date="2017" name="Int. J. Syst. Evol. Microbiol.">
        <title>Mucilaginibacterpsychrotolerans sp. nov., isolated from peatlands.</title>
        <authorList>
            <person name="Deng Y."/>
            <person name="Shen L."/>
            <person name="Xu B."/>
            <person name="Liu Y."/>
            <person name="Gu Z."/>
            <person name="Liu H."/>
            <person name="Zhou Y."/>
        </authorList>
    </citation>
    <scope>NUCLEOTIDE SEQUENCE [LARGE SCALE GENOMIC DNA]</scope>
    <source>
        <strain evidence="1 2">NH7-4</strain>
    </source>
</reference>
<evidence type="ECO:0008006" key="3">
    <source>
        <dbReference type="Google" id="ProtNLM"/>
    </source>
</evidence>
<accession>A0A4Y8SPM6</accession>
<organism evidence="1 2">
    <name type="scientific">Mucilaginibacter psychrotolerans</name>
    <dbReference type="NCBI Taxonomy" id="1524096"/>
    <lineage>
        <taxon>Bacteria</taxon>
        <taxon>Pseudomonadati</taxon>
        <taxon>Bacteroidota</taxon>
        <taxon>Sphingobacteriia</taxon>
        <taxon>Sphingobacteriales</taxon>
        <taxon>Sphingobacteriaceae</taxon>
        <taxon>Mucilaginibacter</taxon>
    </lineage>
</organism>
<dbReference type="Proteomes" id="UP000297540">
    <property type="component" value="Unassembled WGS sequence"/>
</dbReference>
<dbReference type="RefSeq" id="WP_133226323.1">
    <property type="nucleotide sequence ID" value="NZ_SOZE01000002.1"/>
</dbReference>